<dbReference type="GeneID" id="100371794"/>
<dbReference type="InterPro" id="IPR050411">
    <property type="entry name" value="AlphaKG_dependent_hydroxylases"/>
</dbReference>
<dbReference type="SUPFAM" id="SSF51197">
    <property type="entry name" value="Clavaminate synthase-like"/>
    <property type="match status" value="1"/>
</dbReference>
<organism evidence="4 5">
    <name type="scientific">Saccoglossus kowalevskii</name>
    <name type="common">Acorn worm</name>
    <dbReference type="NCBI Taxonomy" id="10224"/>
    <lineage>
        <taxon>Eukaryota</taxon>
        <taxon>Metazoa</taxon>
        <taxon>Hemichordata</taxon>
        <taxon>Enteropneusta</taxon>
        <taxon>Harrimaniidae</taxon>
        <taxon>Saccoglossus</taxon>
    </lineage>
</organism>
<evidence type="ECO:0000313" key="5">
    <source>
        <dbReference type="RefSeq" id="XP_002739873.1"/>
    </source>
</evidence>
<dbReference type="Pfam" id="PF02668">
    <property type="entry name" value="TauD"/>
    <property type="match status" value="1"/>
</dbReference>
<evidence type="ECO:0000256" key="1">
    <source>
        <dbReference type="ARBA" id="ARBA00023002"/>
    </source>
</evidence>
<dbReference type="PANTHER" id="PTHR10696">
    <property type="entry name" value="GAMMA-BUTYROBETAINE HYDROXYLASE-RELATED"/>
    <property type="match status" value="1"/>
</dbReference>
<evidence type="ECO:0000313" key="4">
    <source>
        <dbReference type="Proteomes" id="UP000694865"/>
    </source>
</evidence>
<name>A0ABM0GY11_SACKO</name>
<reference evidence="5" key="1">
    <citation type="submission" date="2025-08" db="UniProtKB">
        <authorList>
            <consortium name="RefSeq"/>
        </authorList>
    </citation>
    <scope>IDENTIFICATION</scope>
    <source>
        <tissue evidence="5">Testes</tissue>
    </source>
</reference>
<evidence type="ECO:0000256" key="2">
    <source>
        <dbReference type="SAM" id="SignalP"/>
    </source>
</evidence>
<protein>
    <submittedName>
        <fullName evidence="5">Clavaminate synthase-like protein At3g21360-like</fullName>
    </submittedName>
</protein>
<dbReference type="PANTHER" id="PTHR10696:SF21">
    <property type="entry name" value="TAUD_TFDA-LIKE DOMAIN-CONTAINING PROTEIN"/>
    <property type="match status" value="1"/>
</dbReference>
<keyword evidence="2" id="KW-0732">Signal</keyword>
<keyword evidence="4" id="KW-1185">Reference proteome</keyword>
<feature type="chain" id="PRO_5047354105" evidence="2">
    <location>
        <begin position="16"/>
        <end position="390"/>
    </location>
</feature>
<sequence length="390" mass="44427">MSMSMLVVPIPRCRALVVARCLSLSAKRFSPEPGFKYTEFIHRGNSTPPRIAGRKWLPGSTFVGNKLPEFLAPPRKNLPAVYDAIFADKDGPKYIEMWAAKTRAVLDEKLHVFGTILFKGLPLHSVDDFSTFSKCLGYQFGSYKGAGGERHEVAEYVQTATDAEKSIFTLEPHNEMAYTTHYPLKIMFYCDVPPHEEDDGETVICDVRDTLPKLDPKIVEKFERLGIKYSNYISNSSEKQYRCISNVFGTTDKSIIGKFLADHDYEYKWDDDGSLSYWITLPVFTIHPKTGEKIWFNQASSYHASYLRENPVYEGMDYLPDNKLSNTCCYGDGSEIEPEVVQHVRDVIWQSSVGFQMKKGEILVFDNLYSQHGRIGYTGERKLYVNLIAS</sequence>
<gene>
    <name evidence="5" type="primary">LOC100371794</name>
</gene>
<keyword evidence="1" id="KW-0560">Oxidoreductase</keyword>
<dbReference type="InterPro" id="IPR003819">
    <property type="entry name" value="TauD/TfdA-like"/>
</dbReference>
<evidence type="ECO:0000259" key="3">
    <source>
        <dbReference type="Pfam" id="PF02668"/>
    </source>
</evidence>
<dbReference type="Proteomes" id="UP000694865">
    <property type="component" value="Unplaced"/>
</dbReference>
<feature type="signal peptide" evidence="2">
    <location>
        <begin position="1"/>
        <end position="15"/>
    </location>
</feature>
<dbReference type="InterPro" id="IPR042098">
    <property type="entry name" value="TauD-like_sf"/>
</dbReference>
<feature type="domain" description="TauD/TfdA-like" evidence="3">
    <location>
        <begin position="99"/>
        <end position="384"/>
    </location>
</feature>
<dbReference type="Gene3D" id="3.60.130.10">
    <property type="entry name" value="Clavaminate synthase-like"/>
    <property type="match status" value="1"/>
</dbReference>
<proteinExistence type="predicted"/>
<accession>A0ABM0GY11</accession>
<dbReference type="RefSeq" id="XP_002739873.1">
    <property type="nucleotide sequence ID" value="XM_002739827.2"/>
</dbReference>